<keyword evidence="3" id="KW-0699">rRNA-binding</keyword>
<evidence type="ECO:0000256" key="7">
    <source>
        <dbReference type="ARBA" id="ARBA00023274"/>
    </source>
</evidence>
<evidence type="ECO:0000256" key="2">
    <source>
        <dbReference type="ARBA" id="ARBA00022723"/>
    </source>
</evidence>
<dbReference type="InterPro" id="IPR055345">
    <property type="entry name" value="Ribosomal_eL24-rel_arc"/>
</dbReference>
<protein>
    <submittedName>
        <fullName evidence="9">Lsu ribosomal protein l24e</fullName>
    </submittedName>
</protein>
<reference evidence="9" key="1">
    <citation type="journal article" date="2015" name="Proc. Natl. Acad. Sci. U.S.A.">
        <title>Networks of energetic and metabolic interactions define dynamics in microbial communities.</title>
        <authorList>
            <person name="Embree M."/>
            <person name="Liu J.K."/>
            <person name="Al-Bassam M.M."/>
            <person name="Zengler K."/>
        </authorList>
    </citation>
    <scope>NUCLEOTIDE SEQUENCE</scope>
</reference>
<keyword evidence="7" id="KW-0687">Ribonucleoprotein</keyword>
<dbReference type="PROSITE" id="PS01073">
    <property type="entry name" value="RIBOSOMAL_L24E"/>
    <property type="match status" value="1"/>
</dbReference>
<dbReference type="GO" id="GO:0003735">
    <property type="term" value="F:structural constituent of ribosome"/>
    <property type="evidence" value="ECO:0007669"/>
    <property type="project" value="InterPro"/>
</dbReference>
<keyword evidence="4" id="KW-0862">Zinc</keyword>
<evidence type="ECO:0000256" key="4">
    <source>
        <dbReference type="ARBA" id="ARBA00022833"/>
    </source>
</evidence>
<dbReference type="Gene3D" id="2.30.170.20">
    <property type="entry name" value="Ribosomal protein L24e"/>
    <property type="match status" value="1"/>
</dbReference>
<dbReference type="GO" id="GO:0005840">
    <property type="term" value="C:ribosome"/>
    <property type="evidence" value="ECO:0007669"/>
    <property type="project" value="UniProtKB-KW"/>
</dbReference>
<dbReference type="AlphaFoldDB" id="A0A0W8FG40"/>
<dbReference type="InterPro" id="IPR056366">
    <property type="entry name" value="Ribosomal_eL24"/>
</dbReference>
<dbReference type="NCBIfam" id="NF034186">
    <property type="entry name" value="PRK14891.1-1"/>
    <property type="match status" value="1"/>
</dbReference>
<accession>A0A0W8FG40</accession>
<name>A0A0W8FG40_9ZZZZ</name>
<dbReference type="GO" id="GO:1990904">
    <property type="term" value="C:ribonucleoprotein complex"/>
    <property type="evidence" value="ECO:0007669"/>
    <property type="project" value="UniProtKB-KW"/>
</dbReference>
<dbReference type="InterPro" id="IPR000988">
    <property type="entry name" value="Ribosomal_eL24-rel_N"/>
</dbReference>
<evidence type="ECO:0000256" key="5">
    <source>
        <dbReference type="ARBA" id="ARBA00022884"/>
    </source>
</evidence>
<evidence type="ECO:0000313" key="9">
    <source>
        <dbReference type="EMBL" id="KUG19267.1"/>
    </source>
</evidence>
<sequence>MVDTHTCNFCGGRLEPGTGKMFVRKDGSILYFCSTKCQNNYRLGRVPRRVAWTSAGRKARGKE</sequence>
<evidence type="ECO:0000259" key="8">
    <source>
        <dbReference type="SMART" id="SM00746"/>
    </source>
</evidence>
<dbReference type="PANTHER" id="PTHR10792">
    <property type="entry name" value="60S RIBOSOMAL PROTEIN L24"/>
    <property type="match status" value="1"/>
</dbReference>
<dbReference type="EMBL" id="LNQE01001308">
    <property type="protein sequence ID" value="KUG19267.1"/>
    <property type="molecule type" value="Genomic_DNA"/>
</dbReference>
<comment type="caution">
    <text evidence="9">The sequence shown here is derived from an EMBL/GenBank/DDBJ whole genome shotgun (WGS) entry which is preliminary data.</text>
</comment>
<dbReference type="HAMAP" id="MF_00773">
    <property type="entry name" value="Ribosomal_eL24"/>
    <property type="match status" value="1"/>
</dbReference>
<dbReference type="SMART" id="SM00746">
    <property type="entry name" value="TRASH"/>
    <property type="match status" value="1"/>
</dbReference>
<dbReference type="PANTHER" id="PTHR10792:SF1">
    <property type="entry name" value="RIBOSOMAL PROTEIN L24"/>
    <property type="match status" value="1"/>
</dbReference>
<dbReference type="InterPro" id="IPR023442">
    <property type="entry name" value="Ribosomal_eL24_CS"/>
</dbReference>
<keyword evidence="2" id="KW-0479">Metal-binding</keyword>
<dbReference type="FunFam" id="2.30.170.20:FF:000001">
    <property type="entry name" value="probable ribosome biogenesis protein RLP24"/>
    <property type="match status" value="1"/>
</dbReference>
<dbReference type="GO" id="GO:0019843">
    <property type="term" value="F:rRNA binding"/>
    <property type="evidence" value="ECO:0007669"/>
    <property type="project" value="UniProtKB-KW"/>
</dbReference>
<dbReference type="InterPro" id="IPR038630">
    <property type="entry name" value="L24e/L24_sf"/>
</dbReference>
<dbReference type="CDD" id="cd00472">
    <property type="entry name" value="Ribosomal_L24e_L24"/>
    <property type="match status" value="1"/>
</dbReference>
<evidence type="ECO:0000256" key="1">
    <source>
        <dbReference type="ARBA" id="ARBA00005647"/>
    </source>
</evidence>
<keyword evidence="6 9" id="KW-0689">Ribosomal protein</keyword>
<comment type="similarity">
    <text evidence="1">Belongs to the eukaryotic ribosomal protein eL24 family.</text>
</comment>
<keyword evidence="5" id="KW-0694">RNA-binding</keyword>
<proteinExistence type="inferred from homology"/>
<gene>
    <name evidence="9" type="ORF">ASZ90_011023</name>
</gene>
<dbReference type="InterPro" id="IPR011017">
    <property type="entry name" value="TRASH_dom"/>
</dbReference>
<dbReference type="GO" id="GO:0046872">
    <property type="term" value="F:metal ion binding"/>
    <property type="evidence" value="ECO:0007669"/>
    <property type="project" value="UniProtKB-KW"/>
</dbReference>
<organism evidence="9">
    <name type="scientific">hydrocarbon metagenome</name>
    <dbReference type="NCBI Taxonomy" id="938273"/>
    <lineage>
        <taxon>unclassified sequences</taxon>
        <taxon>metagenomes</taxon>
        <taxon>ecological metagenomes</taxon>
    </lineage>
</organism>
<dbReference type="Pfam" id="PF01246">
    <property type="entry name" value="Ribosomal_L24e"/>
    <property type="match status" value="1"/>
</dbReference>
<feature type="domain" description="TRASH" evidence="8">
    <location>
        <begin position="7"/>
        <end position="45"/>
    </location>
</feature>
<dbReference type="SUPFAM" id="SSF57716">
    <property type="entry name" value="Glucocorticoid receptor-like (DNA-binding domain)"/>
    <property type="match status" value="1"/>
</dbReference>
<evidence type="ECO:0000256" key="3">
    <source>
        <dbReference type="ARBA" id="ARBA00022730"/>
    </source>
</evidence>
<evidence type="ECO:0000256" key="6">
    <source>
        <dbReference type="ARBA" id="ARBA00022980"/>
    </source>
</evidence>